<name>A0A853F6R5_9GAMM</name>
<dbReference type="AlphaFoldDB" id="A0A853F6R5"/>
<evidence type="ECO:0000256" key="2">
    <source>
        <dbReference type="SAM" id="MobiDB-lite"/>
    </source>
</evidence>
<evidence type="ECO:0000256" key="1">
    <source>
        <dbReference type="ARBA" id="ARBA00022837"/>
    </source>
</evidence>
<gene>
    <name evidence="3" type="ORF">H0A76_05715</name>
</gene>
<dbReference type="GO" id="GO:0005509">
    <property type="term" value="F:calcium ion binding"/>
    <property type="evidence" value="ECO:0007669"/>
    <property type="project" value="InterPro"/>
</dbReference>
<dbReference type="Proteomes" id="UP000568751">
    <property type="component" value="Unassembled WGS sequence"/>
</dbReference>
<evidence type="ECO:0000313" key="3">
    <source>
        <dbReference type="EMBL" id="NYT27425.1"/>
    </source>
</evidence>
<accession>A0A853F6R5</accession>
<dbReference type="EMBL" id="JACCHT010000001">
    <property type="protein sequence ID" value="NYT27425.1"/>
    <property type="molecule type" value="Genomic_DNA"/>
</dbReference>
<comment type="caution">
    <text evidence="3">The sequence shown here is derived from an EMBL/GenBank/DDBJ whole genome shotgun (WGS) entry which is preliminary data.</text>
</comment>
<organism evidence="3 4">
    <name type="scientific">Candidatus Thiodubiliella endoseptemdiera</name>
    <dbReference type="NCBI Taxonomy" id="2738886"/>
    <lineage>
        <taxon>Bacteria</taxon>
        <taxon>Pseudomonadati</taxon>
        <taxon>Pseudomonadota</taxon>
        <taxon>Gammaproteobacteria</taxon>
        <taxon>Candidatus Pseudothioglobaceae</taxon>
        <taxon>Candidatus Thiodubiliella</taxon>
    </lineage>
</organism>
<feature type="compositionally biased region" description="Polar residues" evidence="2">
    <location>
        <begin position="1"/>
        <end position="11"/>
    </location>
</feature>
<dbReference type="Pfam" id="PF00353">
    <property type="entry name" value="HemolysinCabind"/>
    <property type="match status" value="1"/>
</dbReference>
<protein>
    <submittedName>
        <fullName evidence="3">Uncharacterized protein</fullName>
    </submittedName>
</protein>
<reference evidence="3 4" key="1">
    <citation type="submission" date="2020-05" db="EMBL/GenBank/DDBJ databases">
        <title>Horizontal transmission and recombination maintain forever young bacterial symbiont genomes.</title>
        <authorList>
            <person name="Russell S.L."/>
            <person name="Pepper-Tunick E."/>
            <person name="Svedberg J."/>
            <person name="Byrne A."/>
            <person name="Ruelas Castillo J."/>
            <person name="Vollmers C."/>
            <person name="Beinart R.A."/>
            <person name="Corbett-Detig R."/>
        </authorList>
    </citation>
    <scope>NUCLEOTIDE SEQUENCE [LARGE SCALE GENOMIC DNA]</scope>
    <source>
        <strain evidence="3">455</strain>
    </source>
</reference>
<feature type="region of interest" description="Disordered" evidence="2">
    <location>
        <begin position="1"/>
        <end position="20"/>
    </location>
</feature>
<keyword evidence="1" id="KW-0106">Calcium</keyword>
<proteinExistence type="predicted"/>
<dbReference type="InterPro" id="IPR001343">
    <property type="entry name" value="Hemolysn_Ca-bd"/>
</dbReference>
<dbReference type="SUPFAM" id="SSF51120">
    <property type="entry name" value="beta-Roll"/>
    <property type="match status" value="1"/>
</dbReference>
<evidence type="ECO:0000313" key="4">
    <source>
        <dbReference type="Proteomes" id="UP000568751"/>
    </source>
</evidence>
<dbReference type="InterPro" id="IPR011049">
    <property type="entry name" value="Serralysin-like_metalloprot_C"/>
</dbReference>
<sequence length="40" mass="4284">MGTDNADTITGSAGDDTINGGQADTKWRAGVIFFFYAKNR</sequence>